<dbReference type="CDD" id="cd02241">
    <property type="entry name" value="cupin_OxOx"/>
    <property type="match status" value="1"/>
</dbReference>
<comment type="caution">
    <text evidence="12">The sequence shown here is derived from an EMBL/GenBank/DDBJ whole genome shotgun (WGS) entry which is preliminary data.</text>
</comment>
<dbReference type="PROSITE" id="PS00725">
    <property type="entry name" value="GERMIN"/>
    <property type="match status" value="1"/>
</dbReference>
<protein>
    <recommendedName>
        <fullName evidence="10">Germin-like protein</fullName>
    </recommendedName>
</protein>
<feature type="binding site" evidence="9">
    <location>
        <position position="58"/>
    </location>
    <ligand>
        <name>Mn(2+)</name>
        <dbReference type="ChEBI" id="CHEBI:29035"/>
    </ligand>
</feature>
<evidence type="ECO:0000256" key="7">
    <source>
        <dbReference type="ARBA" id="ARBA00023211"/>
    </source>
</evidence>
<feature type="domain" description="Cupin type-1" evidence="11">
    <location>
        <begin position="8"/>
        <end position="146"/>
    </location>
</feature>
<feature type="binding site" evidence="9">
    <location>
        <position position="63"/>
    </location>
    <ligand>
        <name>Mn(2+)</name>
        <dbReference type="ChEBI" id="CHEBI:29035"/>
    </ligand>
</feature>
<dbReference type="InterPro" id="IPR001929">
    <property type="entry name" value="Germin"/>
</dbReference>
<dbReference type="SUPFAM" id="SSF51182">
    <property type="entry name" value="RmlC-like cupins"/>
    <property type="match status" value="1"/>
</dbReference>
<name>A0AAN8Z4G3_9MAGN</name>
<evidence type="ECO:0000256" key="5">
    <source>
        <dbReference type="ARBA" id="ARBA00022723"/>
    </source>
</evidence>
<dbReference type="PANTHER" id="PTHR31238">
    <property type="entry name" value="GERMIN-LIKE PROTEIN SUBFAMILY 3 MEMBER 3"/>
    <property type="match status" value="1"/>
</dbReference>
<evidence type="ECO:0000256" key="3">
    <source>
        <dbReference type="ARBA" id="ARBA00022523"/>
    </source>
</evidence>
<keyword evidence="6" id="KW-1015">Disulfide bond</keyword>
<gene>
    <name evidence="12" type="ORF">RJ641_016247</name>
</gene>
<feature type="binding site" evidence="8">
    <location>
        <position position="58"/>
    </location>
    <ligand>
        <name>oxalate</name>
        <dbReference type="ChEBI" id="CHEBI:30623"/>
    </ligand>
</feature>
<feature type="binding site" evidence="9">
    <location>
        <position position="56"/>
    </location>
    <ligand>
        <name>Mn(2+)</name>
        <dbReference type="ChEBI" id="CHEBI:29035"/>
    </ligand>
</feature>
<evidence type="ECO:0000313" key="13">
    <source>
        <dbReference type="Proteomes" id="UP001370490"/>
    </source>
</evidence>
<evidence type="ECO:0000256" key="10">
    <source>
        <dbReference type="RuleBase" id="RU366015"/>
    </source>
</evidence>
<evidence type="ECO:0000259" key="11">
    <source>
        <dbReference type="SMART" id="SM00835"/>
    </source>
</evidence>
<comment type="subcellular location">
    <subcellularLocation>
        <location evidence="1 10">Secreted</location>
        <location evidence="1 10">Extracellular space</location>
        <location evidence="1 10">Apoplast</location>
    </subcellularLocation>
</comment>
<evidence type="ECO:0000256" key="2">
    <source>
        <dbReference type="ARBA" id="ARBA00007456"/>
    </source>
</evidence>
<evidence type="ECO:0000256" key="6">
    <source>
        <dbReference type="ARBA" id="ARBA00023157"/>
    </source>
</evidence>
<evidence type="ECO:0000256" key="4">
    <source>
        <dbReference type="ARBA" id="ARBA00022525"/>
    </source>
</evidence>
<dbReference type="InterPro" id="IPR011051">
    <property type="entry name" value="RmlC_Cupin_sf"/>
</dbReference>
<dbReference type="InterPro" id="IPR014710">
    <property type="entry name" value="RmlC-like_jellyroll"/>
</dbReference>
<sequence length="172" mass="19406">MPSDFRTSSLNHEGDTDNYYRSSMNIVTAAEFPGLKTLGLAIARTDLALDGMVTPHAHPRATEMLFASKGIVIAGFVGTKNDLFLKWLFLKWLNEGDVYVLPQDMPHFYLNTGSELATAFSYFNSQNPGVVRMADASFDFTPDFVKRLRERLLLSLTSLEIENIRNLTLFKF</sequence>
<keyword evidence="4 10" id="KW-0964">Secreted</keyword>
<comment type="similarity">
    <text evidence="2 10">Belongs to the germin family.</text>
</comment>
<reference evidence="12 13" key="1">
    <citation type="submission" date="2023-12" db="EMBL/GenBank/DDBJ databases">
        <title>A high-quality genome assembly for Dillenia turbinata (Dilleniales).</title>
        <authorList>
            <person name="Chanderbali A."/>
        </authorList>
    </citation>
    <scope>NUCLEOTIDE SEQUENCE [LARGE SCALE GENOMIC DNA]</scope>
    <source>
        <strain evidence="12">LSX21</strain>
        <tissue evidence="12">Leaf</tissue>
    </source>
</reference>
<proteinExistence type="inferred from homology"/>
<dbReference type="InterPro" id="IPR006045">
    <property type="entry name" value="Cupin_1"/>
</dbReference>
<keyword evidence="13" id="KW-1185">Reference proteome</keyword>
<evidence type="ECO:0000256" key="9">
    <source>
        <dbReference type="PIRSR" id="PIRSR601929-2"/>
    </source>
</evidence>
<dbReference type="AlphaFoldDB" id="A0AAN8Z4G3"/>
<dbReference type="GO" id="GO:0048046">
    <property type="term" value="C:apoplast"/>
    <property type="evidence" value="ECO:0007669"/>
    <property type="project" value="UniProtKB-SubCell"/>
</dbReference>
<dbReference type="Pfam" id="PF00190">
    <property type="entry name" value="Cupin_1"/>
    <property type="match status" value="1"/>
</dbReference>
<dbReference type="EMBL" id="JBAMMX010000021">
    <property type="protein sequence ID" value="KAK6920343.1"/>
    <property type="molecule type" value="Genomic_DNA"/>
</dbReference>
<keyword evidence="3 10" id="KW-0052">Apoplast</keyword>
<organism evidence="12 13">
    <name type="scientific">Dillenia turbinata</name>
    <dbReference type="NCBI Taxonomy" id="194707"/>
    <lineage>
        <taxon>Eukaryota</taxon>
        <taxon>Viridiplantae</taxon>
        <taxon>Streptophyta</taxon>
        <taxon>Embryophyta</taxon>
        <taxon>Tracheophyta</taxon>
        <taxon>Spermatophyta</taxon>
        <taxon>Magnoliopsida</taxon>
        <taxon>eudicotyledons</taxon>
        <taxon>Gunneridae</taxon>
        <taxon>Pentapetalae</taxon>
        <taxon>Dilleniales</taxon>
        <taxon>Dilleniaceae</taxon>
        <taxon>Dillenia</taxon>
    </lineage>
</organism>
<dbReference type="InterPro" id="IPR019780">
    <property type="entry name" value="Germin_Mn-BS"/>
</dbReference>
<dbReference type="GO" id="GO:0030145">
    <property type="term" value="F:manganese ion binding"/>
    <property type="evidence" value="ECO:0007669"/>
    <property type="project" value="UniProtKB-UniRule"/>
</dbReference>
<dbReference type="Proteomes" id="UP001370490">
    <property type="component" value="Unassembled WGS sequence"/>
</dbReference>
<keyword evidence="7 8" id="KW-0464">Manganese</keyword>
<evidence type="ECO:0000256" key="1">
    <source>
        <dbReference type="ARBA" id="ARBA00004271"/>
    </source>
</evidence>
<dbReference type="Gene3D" id="2.60.120.10">
    <property type="entry name" value="Jelly Rolls"/>
    <property type="match status" value="1"/>
</dbReference>
<feature type="binding site" evidence="8">
    <location>
        <position position="63"/>
    </location>
    <ligand>
        <name>oxalate</name>
        <dbReference type="ChEBI" id="CHEBI:30623"/>
    </ligand>
</feature>
<dbReference type="SMART" id="SM00835">
    <property type="entry name" value="Cupin_1"/>
    <property type="match status" value="1"/>
</dbReference>
<accession>A0AAN8Z4G3</accession>
<dbReference type="PRINTS" id="PR00325">
    <property type="entry name" value="GERMIN"/>
</dbReference>
<evidence type="ECO:0000313" key="12">
    <source>
        <dbReference type="EMBL" id="KAK6920343.1"/>
    </source>
</evidence>
<evidence type="ECO:0000256" key="8">
    <source>
        <dbReference type="PIRSR" id="PIRSR601929-1"/>
    </source>
</evidence>
<keyword evidence="5 8" id="KW-0479">Metal-binding</keyword>
<feature type="binding site" evidence="9">
    <location>
        <position position="107"/>
    </location>
    <ligand>
        <name>Mn(2+)</name>
        <dbReference type="ChEBI" id="CHEBI:29035"/>
    </ligand>
</feature>